<dbReference type="EMBL" id="CP147248">
    <property type="protein sequence ID" value="WYJ85858.1"/>
    <property type="molecule type" value="Genomic_DNA"/>
</dbReference>
<keyword evidence="2" id="KW-1185">Reference proteome</keyword>
<accession>A0ABZ2T4T4</accession>
<gene>
    <name evidence="1" type="ORF">A5866_000935</name>
</gene>
<dbReference type="Proteomes" id="UP000195080">
    <property type="component" value="Chromosome"/>
</dbReference>
<organism evidence="1 2">
    <name type="scientific">Candidatus Enterococcus lemimoniae</name>
    <dbReference type="NCBI Taxonomy" id="1834167"/>
    <lineage>
        <taxon>Bacteria</taxon>
        <taxon>Bacillati</taxon>
        <taxon>Bacillota</taxon>
        <taxon>Bacilli</taxon>
        <taxon>Lactobacillales</taxon>
        <taxon>Enterococcaceae</taxon>
        <taxon>Enterococcus</taxon>
    </lineage>
</organism>
<evidence type="ECO:0000313" key="2">
    <source>
        <dbReference type="Proteomes" id="UP000195080"/>
    </source>
</evidence>
<name>A0ABZ2T4T4_9ENTE</name>
<dbReference type="RefSeq" id="WP_086444235.1">
    <property type="nucleotide sequence ID" value="NZ_CP147248.1"/>
</dbReference>
<sequence length="178" mass="20501">MPENLFNYVVSYELKICVLSELVMSIIYIIVCNVSLNIHLRLDQTWEAIEKILGVTIDFYHTEYDRARSILKIKILNVQKITTTISQGCSSDELFKMLYLLPAHNSLRKNVYVSVEGYLHQYIPALLSADPRLMEEYVMNDPVLLKKIKNIVPEKNPEFQAEQIIQASILPLSAQKKA</sequence>
<evidence type="ECO:0000313" key="1">
    <source>
        <dbReference type="EMBL" id="WYJ85858.1"/>
    </source>
</evidence>
<protein>
    <submittedName>
        <fullName evidence="1">Uncharacterized protein</fullName>
    </submittedName>
</protein>
<reference evidence="2" key="1">
    <citation type="submission" date="2017-05" db="EMBL/GenBank/DDBJ databases">
        <title>The Genome Sequence of EEnterococcus faecalis 9F2_4866.</title>
        <authorList>
            <consortium name="The Broad Institute Genomics Platform"/>
            <consortium name="The Broad Institute Genomic Center for Infectious Diseases"/>
            <person name="Earl A."/>
            <person name="Manson A."/>
            <person name="Schwartman J."/>
            <person name="Gilmore M."/>
            <person name="Abouelleil A."/>
            <person name="Cao P."/>
            <person name="Chapman S."/>
            <person name="Cusick C."/>
            <person name="Shea T."/>
            <person name="Young S."/>
            <person name="Neafsey D."/>
            <person name="Nusbaum C."/>
            <person name="Birren B."/>
        </authorList>
    </citation>
    <scope>NUCLEOTIDE SEQUENCE [LARGE SCALE GENOMIC DNA]</scope>
    <source>
        <strain evidence="2">12C11_DIV0727</strain>
    </source>
</reference>
<proteinExistence type="predicted"/>